<reference evidence="2 3" key="1">
    <citation type="journal article" date="2019" name="Commun. Biol.">
        <title>The bagworm genome reveals a unique fibroin gene that provides high tensile strength.</title>
        <authorList>
            <person name="Kono N."/>
            <person name="Nakamura H."/>
            <person name="Ohtoshi R."/>
            <person name="Tomita M."/>
            <person name="Numata K."/>
            <person name="Arakawa K."/>
        </authorList>
    </citation>
    <scope>NUCLEOTIDE SEQUENCE [LARGE SCALE GENOMIC DNA]</scope>
</reference>
<feature type="non-terminal residue" evidence="2">
    <location>
        <position position="1"/>
    </location>
</feature>
<protein>
    <submittedName>
        <fullName evidence="2">Uncharacterized protein</fullName>
    </submittedName>
</protein>
<dbReference type="OrthoDB" id="295473at2759"/>
<proteinExistence type="predicted"/>
<gene>
    <name evidence="2" type="ORF">EVAR_74134_1</name>
</gene>
<evidence type="ECO:0000313" key="2">
    <source>
        <dbReference type="EMBL" id="GBP11666.1"/>
    </source>
</evidence>
<feature type="non-terminal residue" evidence="2">
    <location>
        <position position="205"/>
    </location>
</feature>
<keyword evidence="3" id="KW-1185">Reference proteome</keyword>
<dbReference type="AlphaFoldDB" id="A0A4C1TBX9"/>
<name>A0A4C1TBX9_EUMVA</name>
<accession>A0A4C1TBX9</accession>
<dbReference type="EMBL" id="BGZK01004931">
    <property type="protein sequence ID" value="GBP11666.1"/>
    <property type="molecule type" value="Genomic_DNA"/>
</dbReference>
<feature type="signal peptide" evidence="1">
    <location>
        <begin position="1"/>
        <end position="20"/>
    </location>
</feature>
<evidence type="ECO:0000256" key="1">
    <source>
        <dbReference type="SAM" id="SignalP"/>
    </source>
</evidence>
<dbReference type="Proteomes" id="UP000299102">
    <property type="component" value="Unassembled WGS sequence"/>
</dbReference>
<keyword evidence="1" id="KW-0732">Signal</keyword>
<organism evidence="2 3">
    <name type="scientific">Eumeta variegata</name>
    <name type="common">Bagworm moth</name>
    <name type="synonym">Eumeta japonica</name>
    <dbReference type="NCBI Taxonomy" id="151549"/>
    <lineage>
        <taxon>Eukaryota</taxon>
        <taxon>Metazoa</taxon>
        <taxon>Ecdysozoa</taxon>
        <taxon>Arthropoda</taxon>
        <taxon>Hexapoda</taxon>
        <taxon>Insecta</taxon>
        <taxon>Pterygota</taxon>
        <taxon>Neoptera</taxon>
        <taxon>Endopterygota</taxon>
        <taxon>Lepidoptera</taxon>
        <taxon>Glossata</taxon>
        <taxon>Ditrysia</taxon>
        <taxon>Tineoidea</taxon>
        <taxon>Psychidae</taxon>
        <taxon>Oiketicinae</taxon>
        <taxon>Eumeta</taxon>
    </lineage>
</organism>
<sequence length="205" mass="23122">RGYISANVALLFAFHRATTAKNCGARPPRRLPSRVISEGAIKEISADTNLKIATALEAYIKKNDDFLRSIDCNVPKEVIERWLLRRRTATRIAYNPTQKAIFLDGSFVFMTTNERCYSHEQVLWELGRCISTAVAVDGFRVYQVTFDHQLNIQLVINSEETNQVKLIMVPTSEAPVVEHVVDLGHSLCLSRAHDSEKFKGPICSE</sequence>
<evidence type="ECO:0000313" key="3">
    <source>
        <dbReference type="Proteomes" id="UP000299102"/>
    </source>
</evidence>
<comment type="caution">
    <text evidence="2">The sequence shown here is derived from an EMBL/GenBank/DDBJ whole genome shotgun (WGS) entry which is preliminary data.</text>
</comment>
<feature type="chain" id="PRO_5020030490" evidence="1">
    <location>
        <begin position="21"/>
        <end position="205"/>
    </location>
</feature>